<dbReference type="AlphaFoldDB" id="A0A392Q507"/>
<keyword evidence="2" id="KW-1185">Reference proteome</keyword>
<organism evidence="1 2">
    <name type="scientific">Trifolium medium</name>
    <dbReference type="NCBI Taxonomy" id="97028"/>
    <lineage>
        <taxon>Eukaryota</taxon>
        <taxon>Viridiplantae</taxon>
        <taxon>Streptophyta</taxon>
        <taxon>Embryophyta</taxon>
        <taxon>Tracheophyta</taxon>
        <taxon>Spermatophyta</taxon>
        <taxon>Magnoliopsida</taxon>
        <taxon>eudicotyledons</taxon>
        <taxon>Gunneridae</taxon>
        <taxon>Pentapetalae</taxon>
        <taxon>rosids</taxon>
        <taxon>fabids</taxon>
        <taxon>Fabales</taxon>
        <taxon>Fabaceae</taxon>
        <taxon>Papilionoideae</taxon>
        <taxon>50 kb inversion clade</taxon>
        <taxon>NPAAA clade</taxon>
        <taxon>Hologalegina</taxon>
        <taxon>IRL clade</taxon>
        <taxon>Trifolieae</taxon>
        <taxon>Trifolium</taxon>
    </lineage>
</organism>
<sequence length="129" mass="14727">MSACHAVNVPQVNNGQVNGIDERGDEQPEWCIAYDVFGDSEISPREGEEYQVELPPLISKSEYCLFQRNTDEEESTLHNFQVGLPIPIIWIKDGAEKNNDDPLNDEWKSIEVINKIESPKVERIQEAQK</sequence>
<feature type="non-terminal residue" evidence="1">
    <location>
        <position position="129"/>
    </location>
</feature>
<dbReference type="Proteomes" id="UP000265520">
    <property type="component" value="Unassembled WGS sequence"/>
</dbReference>
<proteinExistence type="predicted"/>
<protein>
    <submittedName>
        <fullName evidence="1">Uncharacterized protein</fullName>
    </submittedName>
</protein>
<name>A0A392Q507_9FABA</name>
<accession>A0A392Q507</accession>
<evidence type="ECO:0000313" key="2">
    <source>
        <dbReference type="Proteomes" id="UP000265520"/>
    </source>
</evidence>
<comment type="caution">
    <text evidence="1">The sequence shown here is derived from an EMBL/GenBank/DDBJ whole genome shotgun (WGS) entry which is preliminary data.</text>
</comment>
<dbReference type="EMBL" id="LXQA010109696">
    <property type="protein sequence ID" value="MCI18335.1"/>
    <property type="molecule type" value="Genomic_DNA"/>
</dbReference>
<reference evidence="1 2" key="1">
    <citation type="journal article" date="2018" name="Front. Plant Sci.">
        <title>Red Clover (Trifolium pratense) and Zigzag Clover (T. medium) - A Picture of Genomic Similarities and Differences.</title>
        <authorList>
            <person name="Dluhosova J."/>
            <person name="Istvanek J."/>
            <person name="Nedelnik J."/>
            <person name="Repkova J."/>
        </authorList>
    </citation>
    <scope>NUCLEOTIDE SEQUENCE [LARGE SCALE GENOMIC DNA]</scope>
    <source>
        <strain evidence="2">cv. 10/8</strain>
        <tissue evidence="1">Leaf</tissue>
    </source>
</reference>
<evidence type="ECO:0000313" key="1">
    <source>
        <dbReference type="EMBL" id="MCI18335.1"/>
    </source>
</evidence>